<dbReference type="EMBL" id="JASPKY010000255">
    <property type="protein sequence ID" value="KAK9712913.1"/>
    <property type="molecule type" value="Genomic_DNA"/>
</dbReference>
<evidence type="ECO:0000313" key="2">
    <source>
        <dbReference type="Proteomes" id="UP001458880"/>
    </source>
</evidence>
<proteinExistence type="predicted"/>
<organism evidence="1 2">
    <name type="scientific">Popillia japonica</name>
    <name type="common">Japanese beetle</name>
    <dbReference type="NCBI Taxonomy" id="7064"/>
    <lineage>
        <taxon>Eukaryota</taxon>
        <taxon>Metazoa</taxon>
        <taxon>Ecdysozoa</taxon>
        <taxon>Arthropoda</taxon>
        <taxon>Hexapoda</taxon>
        <taxon>Insecta</taxon>
        <taxon>Pterygota</taxon>
        <taxon>Neoptera</taxon>
        <taxon>Endopterygota</taxon>
        <taxon>Coleoptera</taxon>
        <taxon>Polyphaga</taxon>
        <taxon>Scarabaeiformia</taxon>
        <taxon>Scarabaeidae</taxon>
        <taxon>Rutelinae</taxon>
        <taxon>Popillia</taxon>
    </lineage>
</organism>
<sequence length="84" mass="9373">MPPEPLLRPTYDHRSAGEDYTLAKQIIQNFIKLTHSSIHAVTGQLTMPVHHPAVEFTCGVAVASSLQVNRRAVLDFKRTDAVDY</sequence>
<name>A0AAW1K5H2_POPJA</name>
<dbReference type="Proteomes" id="UP001458880">
    <property type="component" value="Unassembled WGS sequence"/>
</dbReference>
<dbReference type="AlphaFoldDB" id="A0AAW1K5H2"/>
<keyword evidence="2" id="KW-1185">Reference proteome</keyword>
<reference evidence="1 2" key="1">
    <citation type="journal article" date="2024" name="BMC Genomics">
        <title>De novo assembly and annotation of Popillia japonica's genome with initial clues to its potential as an invasive pest.</title>
        <authorList>
            <person name="Cucini C."/>
            <person name="Boschi S."/>
            <person name="Funari R."/>
            <person name="Cardaioli E."/>
            <person name="Iannotti N."/>
            <person name="Marturano G."/>
            <person name="Paoli F."/>
            <person name="Bruttini M."/>
            <person name="Carapelli A."/>
            <person name="Frati F."/>
            <person name="Nardi F."/>
        </authorList>
    </citation>
    <scope>NUCLEOTIDE SEQUENCE [LARGE SCALE GENOMIC DNA]</scope>
    <source>
        <strain evidence="1">DMR45628</strain>
    </source>
</reference>
<gene>
    <name evidence="1" type="ORF">QE152_g24640</name>
</gene>
<protein>
    <submittedName>
        <fullName evidence="1">Uncharacterized protein</fullName>
    </submittedName>
</protein>
<accession>A0AAW1K5H2</accession>
<evidence type="ECO:0000313" key="1">
    <source>
        <dbReference type="EMBL" id="KAK9712913.1"/>
    </source>
</evidence>
<comment type="caution">
    <text evidence="1">The sequence shown here is derived from an EMBL/GenBank/DDBJ whole genome shotgun (WGS) entry which is preliminary data.</text>
</comment>